<feature type="compositionally biased region" description="Polar residues" evidence="4">
    <location>
        <begin position="264"/>
        <end position="285"/>
    </location>
</feature>
<dbReference type="OrthoDB" id="45055at2759"/>
<dbReference type="AlphaFoldDB" id="A0A1E7FDF0"/>
<keyword evidence="8" id="KW-1185">Reference proteome</keyword>
<feature type="compositionally biased region" description="Polar residues" evidence="4">
    <location>
        <begin position="400"/>
        <end position="409"/>
    </location>
</feature>
<feature type="compositionally biased region" description="Basic and acidic residues" evidence="4">
    <location>
        <begin position="332"/>
        <end position="346"/>
    </location>
</feature>
<evidence type="ECO:0000256" key="5">
    <source>
        <dbReference type="SAM" id="SignalP"/>
    </source>
</evidence>
<evidence type="ECO:0000313" key="8">
    <source>
        <dbReference type="Proteomes" id="UP000095751"/>
    </source>
</evidence>
<dbReference type="Proteomes" id="UP000095751">
    <property type="component" value="Unassembled WGS sequence"/>
</dbReference>
<name>A0A1E7FDF0_9STRA</name>
<keyword evidence="5" id="KW-0732">Signal</keyword>
<feature type="domain" description="Intradiol ring-cleavage dioxygenases" evidence="6">
    <location>
        <begin position="40"/>
        <end position="168"/>
    </location>
</feature>
<evidence type="ECO:0000256" key="2">
    <source>
        <dbReference type="ARBA" id="ARBA00022964"/>
    </source>
</evidence>
<feature type="compositionally biased region" description="Acidic residues" evidence="4">
    <location>
        <begin position="286"/>
        <end position="304"/>
    </location>
</feature>
<dbReference type="Gene3D" id="2.60.130.10">
    <property type="entry name" value="Aromatic compound dioxygenase"/>
    <property type="match status" value="1"/>
</dbReference>
<dbReference type="InterPro" id="IPR000627">
    <property type="entry name" value="Intradiol_dOase_C"/>
</dbReference>
<evidence type="ECO:0000313" key="7">
    <source>
        <dbReference type="EMBL" id="OEU16075.1"/>
    </source>
</evidence>
<feature type="compositionally biased region" description="Low complexity" evidence="4">
    <location>
        <begin position="32"/>
        <end position="50"/>
    </location>
</feature>
<sequence length="488" mass="54382">MAVPRWNYFLQLLLLYSSHFIRHSTCQKEVQQRLQQQQQQQQQHQQRRAQGPSNPYLLFYGRLRDDVGEPVEDAQVQFWHADYNGNYFHPGDDLDGYELLSDTFSYFGTAETDALGNFAFKTFRPGLYAGRPITHIHFKVWYKNRRELLTSQFYFDDENASLMFDDMLVLKLQESIQDDGNSLFYATKKVVVNMNKGGLDKLTPAQTEGPFYPVVNFFDVGNDMTAGLLNQFAKFPSDIIPDEPILESILSISLAPLSAPPTVEPSSTPITAGNNNSNITDGNSTDYDDDFVAFDSDDDVDGDGEIMIPSDENEEEESVGNLTATIISDDDNDKHNDNNTDTDTKPTNDNATATTTKKISSKPTIEPTIEPTIVPTIVPTENPEKSKPDNNNIDSKKTEPPTSNPTIASTEIPKKTKPDNELPVEPDNNNEQEQKENDPSVSGPPSEDNVSSSSTHLQPSMILLLLLLILVVVHVSCETTTASTVGED</sequence>
<proteinExistence type="inferred from homology"/>
<dbReference type="GO" id="GO:0008199">
    <property type="term" value="F:ferric iron binding"/>
    <property type="evidence" value="ECO:0007669"/>
    <property type="project" value="InterPro"/>
</dbReference>
<dbReference type="PANTHER" id="PTHR33711">
    <property type="entry name" value="DIOXYGENASE, PUTATIVE (AFU_ORTHOLOGUE AFUA_2G02910)-RELATED"/>
    <property type="match status" value="1"/>
</dbReference>
<dbReference type="SUPFAM" id="SSF49482">
    <property type="entry name" value="Aromatic compound dioxygenase"/>
    <property type="match status" value="1"/>
</dbReference>
<keyword evidence="3" id="KW-0560">Oxidoreductase</keyword>
<dbReference type="InterPro" id="IPR050770">
    <property type="entry name" value="Intradiol_RC_Dioxygenase"/>
</dbReference>
<evidence type="ECO:0000259" key="6">
    <source>
        <dbReference type="Pfam" id="PF00775"/>
    </source>
</evidence>
<organism evidence="7 8">
    <name type="scientific">Fragilariopsis cylindrus CCMP1102</name>
    <dbReference type="NCBI Taxonomy" id="635003"/>
    <lineage>
        <taxon>Eukaryota</taxon>
        <taxon>Sar</taxon>
        <taxon>Stramenopiles</taxon>
        <taxon>Ochrophyta</taxon>
        <taxon>Bacillariophyta</taxon>
        <taxon>Bacillariophyceae</taxon>
        <taxon>Bacillariophycidae</taxon>
        <taxon>Bacillariales</taxon>
        <taxon>Bacillariaceae</taxon>
        <taxon>Fragilariopsis</taxon>
    </lineage>
</organism>
<dbReference type="GO" id="GO:0016702">
    <property type="term" value="F:oxidoreductase activity, acting on single donors with incorporation of molecular oxygen, incorporation of two atoms of oxygen"/>
    <property type="evidence" value="ECO:0007669"/>
    <property type="project" value="InterPro"/>
</dbReference>
<evidence type="ECO:0000256" key="3">
    <source>
        <dbReference type="ARBA" id="ARBA00023002"/>
    </source>
</evidence>
<dbReference type="InParanoid" id="A0A1E7FDF0"/>
<feature type="signal peptide" evidence="5">
    <location>
        <begin position="1"/>
        <end position="26"/>
    </location>
</feature>
<feature type="region of interest" description="Disordered" evidence="4">
    <location>
        <begin position="32"/>
        <end position="54"/>
    </location>
</feature>
<feature type="chain" id="PRO_5009192972" description="Intradiol ring-cleavage dioxygenases domain-containing protein" evidence="5">
    <location>
        <begin position="27"/>
        <end position="488"/>
    </location>
</feature>
<dbReference type="KEGG" id="fcy:FRACYDRAFT_238661"/>
<gene>
    <name evidence="7" type="ORF">FRACYDRAFT_238661</name>
</gene>
<keyword evidence="2" id="KW-0223">Dioxygenase</keyword>
<dbReference type="Pfam" id="PF00775">
    <property type="entry name" value="Dioxygenase_C"/>
    <property type="match status" value="1"/>
</dbReference>
<feature type="compositionally biased region" description="Low complexity" evidence="4">
    <location>
        <begin position="347"/>
        <end position="365"/>
    </location>
</feature>
<comment type="similarity">
    <text evidence="1">Belongs to the intradiol ring-cleavage dioxygenase family.</text>
</comment>
<evidence type="ECO:0000256" key="1">
    <source>
        <dbReference type="ARBA" id="ARBA00007825"/>
    </source>
</evidence>
<dbReference type="EMBL" id="KV784358">
    <property type="protein sequence ID" value="OEU16075.1"/>
    <property type="molecule type" value="Genomic_DNA"/>
</dbReference>
<protein>
    <recommendedName>
        <fullName evidence="6">Intradiol ring-cleavage dioxygenases domain-containing protein</fullName>
    </recommendedName>
</protein>
<evidence type="ECO:0000256" key="4">
    <source>
        <dbReference type="SAM" id="MobiDB-lite"/>
    </source>
</evidence>
<feature type="compositionally biased region" description="Basic and acidic residues" evidence="4">
    <location>
        <begin position="382"/>
        <end position="399"/>
    </location>
</feature>
<reference evidence="7 8" key="1">
    <citation type="submission" date="2016-09" db="EMBL/GenBank/DDBJ databases">
        <title>Extensive genetic diversity and differential bi-allelic expression allows diatom success in the polar Southern Ocean.</title>
        <authorList>
            <consortium name="DOE Joint Genome Institute"/>
            <person name="Mock T."/>
            <person name="Otillar R.P."/>
            <person name="Strauss J."/>
            <person name="Dupont C."/>
            <person name="Frickenhaus S."/>
            <person name="Maumus F."/>
            <person name="Mcmullan M."/>
            <person name="Sanges R."/>
            <person name="Schmutz J."/>
            <person name="Toseland A."/>
            <person name="Valas R."/>
            <person name="Veluchamy A."/>
            <person name="Ward B.J."/>
            <person name="Allen A."/>
            <person name="Barry K."/>
            <person name="Falciatore A."/>
            <person name="Ferrante M."/>
            <person name="Fortunato A.E."/>
            <person name="Gloeckner G."/>
            <person name="Gruber A."/>
            <person name="Hipkin R."/>
            <person name="Janech M."/>
            <person name="Kroth P."/>
            <person name="Leese F."/>
            <person name="Lindquist E."/>
            <person name="Lyon B.R."/>
            <person name="Martin J."/>
            <person name="Mayer C."/>
            <person name="Parker M."/>
            <person name="Quesneville H."/>
            <person name="Raymond J."/>
            <person name="Uhlig C."/>
            <person name="Valentin K.U."/>
            <person name="Worden A.Z."/>
            <person name="Armbrust E.V."/>
            <person name="Bowler C."/>
            <person name="Green B."/>
            <person name="Moulton V."/>
            <person name="Van Oosterhout C."/>
            <person name="Grigoriev I."/>
        </authorList>
    </citation>
    <scope>NUCLEOTIDE SEQUENCE [LARGE SCALE GENOMIC DNA]</scope>
    <source>
        <strain evidence="7 8">CCMP1102</strain>
    </source>
</reference>
<feature type="region of interest" description="Disordered" evidence="4">
    <location>
        <begin position="258"/>
        <end position="454"/>
    </location>
</feature>
<dbReference type="CDD" id="cd00421">
    <property type="entry name" value="intradiol_dioxygenase"/>
    <property type="match status" value="1"/>
</dbReference>
<dbReference type="PANTHER" id="PTHR33711:SF10">
    <property type="entry name" value="INTRADIOL RING-CLEAVAGE DIOXYGENASES DOMAIN-CONTAINING PROTEIN"/>
    <property type="match status" value="1"/>
</dbReference>
<dbReference type="InterPro" id="IPR015889">
    <property type="entry name" value="Intradiol_dOase_core"/>
</dbReference>
<accession>A0A1E7FDF0</accession>